<dbReference type="PANTHER" id="PTHR33204:SF18">
    <property type="entry name" value="TRANSCRIPTIONAL REGULATORY PROTEIN"/>
    <property type="match status" value="1"/>
</dbReference>
<evidence type="ECO:0000313" key="5">
    <source>
        <dbReference type="EMBL" id="MCS0499117.1"/>
    </source>
</evidence>
<dbReference type="Proteomes" id="UP001205337">
    <property type="component" value="Unassembled WGS sequence"/>
</dbReference>
<dbReference type="PROSITE" id="PS51118">
    <property type="entry name" value="HTH_HXLR"/>
    <property type="match status" value="1"/>
</dbReference>
<reference evidence="5 6" key="1">
    <citation type="submission" date="2022-08" db="EMBL/GenBank/DDBJ databases">
        <authorList>
            <person name="Li F."/>
        </authorList>
    </citation>
    <scope>NUCLEOTIDE SEQUENCE [LARGE SCALE GENOMIC DNA]</scope>
    <source>
        <strain evidence="5 6">10F1B-8-1</strain>
    </source>
</reference>
<evidence type="ECO:0000256" key="3">
    <source>
        <dbReference type="ARBA" id="ARBA00023163"/>
    </source>
</evidence>
<dbReference type="PANTHER" id="PTHR33204">
    <property type="entry name" value="TRANSCRIPTIONAL REGULATOR, MARR FAMILY"/>
    <property type="match status" value="1"/>
</dbReference>
<dbReference type="Pfam" id="PF01638">
    <property type="entry name" value="HxlR"/>
    <property type="match status" value="1"/>
</dbReference>
<sequence>MLGRGYETQVCSISRTLEVFGERWTFLIMRNALFADSTRFVEFQRSLGIATNVLATRLEHLVGAGVMERLAEGGDESPRYRLTARGRELAPALIALTEWGDRWAAPAGEPVLYRHHGGEHPVRMRLVCEECGVLDDADDVEALPGPGMPEEQAARLLQRHRMRHAG</sequence>
<gene>
    <name evidence="5" type="ORF">NUH29_06075</name>
</gene>
<proteinExistence type="predicted"/>
<evidence type="ECO:0000259" key="4">
    <source>
        <dbReference type="PROSITE" id="PS51118"/>
    </source>
</evidence>
<dbReference type="InterPro" id="IPR036390">
    <property type="entry name" value="WH_DNA-bd_sf"/>
</dbReference>
<protein>
    <submittedName>
        <fullName evidence="5">Helix-turn-helix transcriptional regulator</fullName>
    </submittedName>
</protein>
<organism evidence="5 6">
    <name type="scientific">Protaetiibacter mangrovi</name>
    <dbReference type="NCBI Taxonomy" id="2970926"/>
    <lineage>
        <taxon>Bacteria</taxon>
        <taxon>Bacillati</taxon>
        <taxon>Actinomycetota</taxon>
        <taxon>Actinomycetes</taxon>
        <taxon>Micrococcales</taxon>
        <taxon>Microbacteriaceae</taxon>
        <taxon>Protaetiibacter</taxon>
    </lineage>
</organism>
<evidence type="ECO:0000256" key="2">
    <source>
        <dbReference type="ARBA" id="ARBA00023125"/>
    </source>
</evidence>
<name>A0ABT1ZEI5_9MICO</name>
<keyword evidence="3" id="KW-0804">Transcription</keyword>
<dbReference type="InterPro" id="IPR036388">
    <property type="entry name" value="WH-like_DNA-bd_sf"/>
</dbReference>
<dbReference type="RefSeq" id="WP_258798134.1">
    <property type="nucleotide sequence ID" value="NZ_JANTHX010000005.1"/>
</dbReference>
<evidence type="ECO:0000256" key="1">
    <source>
        <dbReference type="ARBA" id="ARBA00023015"/>
    </source>
</evidence>
<dbReference type="Gene3D" id="1.10.10.10">
    <property type="entry name" value="Winged helix-like DNA-binding domain superfamily/Winged helix DNA-binding domain"/>
    <property type="match status" value="1"/>
</dbReference>
<feature type="domain" description="HTH hxlR-type" evidence="4">
    <location>
        <begin position="11"/>
        <end position="108"/>
    </location>
</feature>
<dbReference type="InterPro" id="IPR002577">
    <property type="entry name" value="HTH_HxlR"/>
</dbReference>
<keyword evidence="1" id="KW-0805">Transcription regulation</keyword>
<keyword evidence="6" id="KW-1185">Reference proteome</keyword>
<comment type="caution">
    <text evidence="5">The sequence shown here is derived from an EMBL/GenBank/DDBJ whole genome shotgun (WGS) entry which is preliminary data.</text>
</comment>
<accession>A0ABT1ZEI5</accession>
<keyword evidence="2" id="KW-0238">DNA-binding</keyword>
<dbReference type="EMBL" id="JANTHX010000005">
    <property type="protein sequence ID" value="MCS0499117.1"/>
    <property type="molecule type" value="Genomic_DNA"/>
</dbReference>
<evidence type="ECO:0000313" key="6">
    <source>
        <dbReference type="Proteomes" id="UP001205337"/>
    </source>
</evidence>
<dbReference type="SUPFAM" id="SSF46785">
    <property type="entry name" value="Winged helix' DNA-binding domain"/>
    <property type="match status" value="1"/>
</dbReference>